<dbReference type="GO" id="GO:1905786">
    <property type="term" value="P:positive regulation of anaphase-promoting complex-dependent catabolic process"/>
    <property type="evidence" value="ECO:0007669"/>
    <property type="project" value="TreeGrafter"/>
</dbReference>
<dbReference type="PANTHER" id="PTHR19918:SF5">
    <property type="entry name" value="MEIOSIS-SPECIFIC APC_C ACTIVATOR PROTEIN AMA1"/>
    <property type="match status" value="1"/>
</dbReference>
<name>A0AAD5UWH9_9APHY</name>
<dbReference type="GO" id="GO:0031145">
    <property type="term" value="P:anaphase-promoting complex-dependent catabolic process"/>
    <property type="evidence" value="ECO:0007669"/>
    <property type="project" value="TreeGrafter"/>
</dbReference>
<comment type="caution">
    <text evidence="6">The sequence shown here is derived from an EMBL/GenBank/DDBJ whole genome shotgun (WGS) entry which is preliminary data.</text>
</comment>
<dbReference type="InterPro" id="IPR036322">
    <property type="entry name" value="WD40_repeat_dom_sf"/>
</dbReference>
<dbReference type="GO" id="GO:1990757">
    <property type="term" value="F:ubiquitin ligase activator activity"/>
    <property type="evidence" value="ECO:0007669"/>
    <property type="project" value="TreeGrafter"/>
</dbReference>
<feature type="repeat" description="WD" evidence="4">
    <location>
        <begin position="286"/>
        <end position="327"/>
    </location>
</feature>
<gene>
    <name evidence="6" type="ORF">NLI96_g8899</name>
</gene>
<dbReference type="Gene3D" id="2.130.10.10">
    <property type="entry name" value="YVTN repeat-like/Quinoprotein amine dehydrogenase"/>
    <property type="match status" value="1"/>
</dbReference>
<dbReference type="SMART" id="SM00320">
    <property type="entry name" value="WD40"/>
    <property type="match status" value="5"/>
</dbReference>
<sequence>MEELISRGFPSDFSGCVTPQRKRTWTPASVTNALSCKKKRRVSSVSFDFTDDIAPIIDHPVAPSPTHSDRFISERPEFASLTTTPRTNRIARVFGLIDEKVLKYHEPLSASHSNNPFIDIRANFSQLLSAPRNVSPTSSTSHLGKRQQFLLALDGPGVPTDPFAYPLTWSSNGTNTIAVACKRDVYFQDLDTRAITHLCKLKAQSQGRPMSIEWCFDQPRHLGVGTSSGSVQVWDSIQKEIIQEWTDKDSEPVGGMSWKGSLLAVGVDGGGLGFYDTREKEAVGRLTLHKMKVLGCKWSTDGNYLASSDGRGIVYVWDARGGKVLTHSERMGGKMKHNAPVKALAWCPWKPDLLATGSTYPDGKIRIFSIKTTTSIPQPINTVSLHTSITSLQWSPHCKELLSTHGTSWNPSSLRSPIVRPIPAKSPLMNSITVHSYPSLRRIVSVTAHAGAVGHSCLGPDGTMCFTVCPAEEAMKMWKVWGIQDKKPKEESVFDKYGIR</sequence>
<evidence type="ECO:0000256" key="1">
    <source>
        <dbReference type="ARBA" id="ARBA00006445"/>
    </source>
</evidence>
<evidence type="ECO:0000313" key="6">
    <source>
        <dbReference type="EMBL" id="KAJ3479656.1"/>
    </source>
</evidence>
<keyword evidence="3" id="KW-0677">Repeat</keyword>
<protein>
    <recommendedName>
        <fullName evidence="5">CDC20/Fizzy WD40 domain-containing protein</fullName>
    </recommendedName>
</protein>
<dbReference type="SUPFAM" id="SSF50978">
    <property type="entry name" value="WD40 repeat-like"/>
    <property type="match status" value="1"/>
</dbReference>
<accession>A0AAD5UWH9</accession>
<keyword evidence="2 4" id="KW-0853">WD repeat</keyword>
<evidence type="ECO:0000313" key="7">
    <source>
        <dbReference type="Proteomes" id="UP001212997"/>
    </source>
</evidence>
<organism evidence="6 7">
    <name type="scientific">Meripilus lineatus</name>
    <dbReference type="NCBI Taxonomy" id="2056292"/>
    <lineage>
        <taxon>Eukaryota</taxon>
        <taxon>Fungi</taxon>
        <taxon>Dikarya</taxon>
        <taxon>Basidiomycota</taxon>
        <taxon>Agaricomycotina</taxon>
        <taxon>Agaricomycetes</taxon>
        <taxon>Polyporales</taxon>
        <taxon>Meripilaceae</taxon>
        <taxon>Meripilus</taxon>
    </lineage>
</organism>
<dbReference type="PANTHER" id="PTHR19918">
    <property type="entry name" value="CELL DIVISION CYCLE 20 CDC20 FIZZY -RELATED"/>
    <property type="match status" value="1"/>
</dbReference>
<evidence type="ECO:0000256" key="3">
    <source>
        <dbReference type="ARBA" id="ARBA00022737"/>
    </source>
</evidence>
<dbReference type="PROSITE" id="PS50082">
    <property type="entry name" value="WD_REPEATS_2"/>
    <property type="match status" value="1"/>
</dbReference>
<dbReference type="EMBL" id="JANAWD010000425">
    <property type="protein sequence ID" value="KAJ3479656.1"/>
    <property type="molecule type" value="Genomic_DNA"/>
</dbReference>
<evidence type="ECO:0000259" key="5">
    <source>
        <dbReference type="Pfam" id="PF24807"/>
    </source>
</evidence>
<comment type="similarity">
    <text evidence="1">Belongs to the WD repeat CDC20/Fizzy family.</text>
</comment>
<dbReference type="Proteomes" id="UP001212997">
    <property type="component" value="Unassembled WGS sequence"/>
</dbReference>
<dbReference type="InterPro" id="IPR015943">
    <property type="entry name" value="WD40/YVTN_repeat-like_dom_sf"/>
</dbReference>
<reference evidence="6" key="1">
    <citation type="submission" date="2022-07" db="EMBL/GenBank/DDBJ databases">
        <title>Genome Sequence of Physisporinus lineatus.</title>
        <authorList>
            <person name="Buettner E."/>
        </authorList>
    </citation>
    <scope>NUCLEOTIDE SEQUENCE</scope>
    <source>
        <strain evidence="6">VT162</strain>
    </source>
</reference>
<evidence type="ECO:0000256" key="4">
    <source>
        <dbReference type="PROSITE-ProRule" id="PRU00221"/>
    </source>
</evidence>
<feature type="domain" description="CDC20/Fizzy WD40" evidence="5">
    <location>
        <begin position="153"/>
        <end position="478"/>
    </location>
</feature>
<proteinExistence type="inferred from homology"/>
<dbReference type="GO" id="GO:0005680">
    <property type="term" value="C:anaphase-promoting complex"/>
    <property type="evidence" value="ECO:0007669"/>
    <property type="project" value="TreeGrafter"/>
</dbReference>
<dbReference type="GO" id="GO:0010997">
    <property type="term" value="F:anaphase-promoting complex binding"/>
    <property type="evidence" value="ECO:0007669"/>
    <property type="project" value="InterPro"/>
</dbReference>
<evidence type="ECO:0000256" key="2">
    <source>
        <dbReference type="ARBA" id="ARBA00022574"/>
    </source>
</evidence>
<keyword evidence="7" id="KW-1185">Reference proteome</keyword>
<dbReference type="Pfam" id="PF24807">
    <property type="entry name" value="WD40_CDC20-Fz"/>
    <property type="match status" value="1"/>
</dbReference>
<dbReference type="AlphaFoldDB" id="A0AAD5UWH9"/>
<dbReference type="InterPro" id="IPR033010">
    <property type="entry name" value="Cdc20/Fizzy"/>
</dbReference>
<dbReference type="InterPro" id="IPR001680">
    <property type="entry name" value="WD40_rpt"/>
</dbReference>
<dbReference type="InterPro" id="IPR056150">
    <property type="entry name" value="WD40_CDC20-Fz"/>
</dbReference>